<dbReference type="GO" id="GO:0016020">
    <property type="term" value="C:membrane"/>
    <property type="evidence" value="ECO:0007669"/>
    <property type="project" value="UniProtKB-SubCell"/>
</dbReference>
<sequence length="620" mass="70698">MEYAMRIFTHGSFAYLFLVLLSSLIYLNALFCEFVFDDSSAIVDNRDLRPKTPVDELFKNDFWGTRMDKESSHKSYRPLTVLTFRWNYALGRLDPFGYHAVNVALHCCVTILFYRYEPYLFADTDFLFISSKNVAPSLQLYYLRSIPFTLKRYVTSVVGRAELLSAAFFLIVLNLYLRLLNRKYSFYSTALTLLIIDVLIFAGTLCKEQCITVVAVAFAYDFLNTFKFPAKVLKLFFLRASCKDHSPFRQFIFRTFFLAGGAIAFLLFRLRIMKSELPHFTPFDNPAAHAGPLSRRLTHLYLIFFNLKLLFFPSSLCADWTMGSIPLVASWIDSRNLQTFSAFVLLFVVGVRSIHPRTPRKQALSLMMGLSLMVFPFIPASNLFFYVGFVVAERVLYIPSLGFCLLIGLGFQNICRALSAPGTSSSSARRTSIFCFLLEAVEKAARQSSCCSSWLYLLAKPFGETTTGRFAFRDRLLFSSLHLPSQIPLFPLLAARADEYSLFTSAVRVNQHNAKLWNNVGHALEARNNYSEALHFFQKAVEYVFAPSKANKSMFRPAGYLAQPNDMGAHINVGRTFVNLGLYKEAEAAYTRALDYFPKPRKGRLAGFPTRLLFPLCIFR</sequence>
<keyword evidence="11 14" id="KW-1133">Transmembrane helix</keyword>
<dbReference type="AlphaFoldDB" id="A0A3P7CMK5"/>
<keyword evidence="17" id="KW-1185">Reference proteome</keyword>
<evidence type="ECO:0000256" key="2">
    <source>
        <dbReference type="ARBA" id="ARBA00004240"/>
    </source>
</evidence>
<evidence type="ECO:0000313" key="17">
    <source>
        <dbReference type="Proteomes" id="UP000275846"/>
    </source>
</evidence>
<dbReference type="EC" id="2.4.1.109" evidence="5"/>
<evidence type="ECO:0000259" key="15">
    <source>
        <dbReference type="Pfam" id="PF08409"/>
    </source>
</evidence>
<dbReference type="Pfam" id="PF08409">
    <property type="entry name" value="TMTC_DUF1736"/>
    <property type="match status" value="1"/>
</dbReference>
<dbReference type="Gene3D" id="1.25.40.10">
    <property type="entry name" value="Tetratricopeptide repeat domain"/>
    <property type="match status" value="1"/>
</dbReference>
<evidence type="ECO:0000256" key="6">
    <source>
        <dbReference type="ARBA" id="ARBA00022679"/>
    </source>
</evidence>
<keyword evidence="12 14" id="KW-0472">Membrane</keyword>
<evidence type="ECO:0000256" key="8">
    <source>
        <dbReference type="ARBA" id="ARBA00022737"/>
    </source>
</evidence>
<dbReference type="PROSITE" id="PS50005">
    <property type="entry name" value="TPR"/>
    <property type="match status" value="2"/>
</dbReference>
<dbReference type="InterPro" id="IPR019734">
    <property type="entry name" value="TPR_rpt"/>
</dbReference>
<dbReference type="PANTHER" id="PTHR44395:SF1">
    <property type="entry name" value="PROTEIN O-MANNOSYL-TRANSFERASE TMTC3"/>
    <property type="match status" value="1"/>
</dbReference>
<evidence type="ECO:0000256" key="1">
    <source>
        <dbReference type="ARBA" id="ARBA00004141"/>
    </source>
</evidence>
<feature type="transmembrane region" description="Helical" evidence="14">
    <location>
        <begin position="211"/>
        <end position="230"/>
    </location>
</feature>
<keyword evidence="8" id="KW-0677">Repeat</keyword>
<feature type="transmembrane region" description="Helical" evidence="14">
    <location>
        <begin position="12"/>
        <end position="36"/>
    </location>
</feature>
<dbReference type="Proteomes" id="UP000275846">
    <property type="component" value="Unassembled WGS sequence"/>
</dbReference>
<evidence type="ECO:0000256" key="12">
    <source>
        <dbReference type="ARBA" id="ARBA00023136"/>
    </source>
</evidence>
<keyword evidence="9 13" id="KW-0802">TPR repeat</keyword>
<evidence type="ECO:0000256" key="14">
    <source>
        <dbReference type="SAM" id="Phobius"/>
    </source>
</evidence>
<feature type="transmembrane region" description="Helical" evidence="14">
    <location>
        <begin position="186"/>
        <end position="205"/>
    </location>
</feature>
<evidence type="ECO:0000256" key="10">
    <source>
        <dbReference type="ARBA" id="ARBA00022824"/>
    </source>
</evidence>
<feature type="repeat" description="TPR" evidence="13">
    <location>
        <begin position="567"/>
        <end position="600"/>
    </location>
</feature>
<evidence type="ECO:0000256" key="9">
    <source>
        <dbReference type="ARBA" id="ARBA00022803"/>
    </source>
</evidence>
<organism evidence="16 17">
    <name type="scientific">Schistocephalus solidus</name>
    <name type="common">Tapeworm</name>
    <dbReference type="NCBI Taxonomy" id="70667"/>
    <lineage>
        <taxon>Eukaryota</taxon>
        <taxon>Metazoa</taxon>
        <taxon>Spiralia</taxon>
        <taxon>Lophotrochozoa</taxon>
        <taxon>Platyhelminthes</taxon>
        <taxon>Cestoda</taxon>
        <taxon>Eucestoda</taxon>
        <taxon>Diphyllobothriidea</taxon>
        <taxon>Diphyllobothriidae</taxon>
        <taxon>Schistocephalus</taxon>
    </lineage>
</organism>
<evidence type="ECO:0000256" key="11">
    <source>
        <dbReference type="ARBA" id="ARBA00022989"/>
    </source>
</evidence>
<evidence type="ECO:0000256" key="7">
    <source>
        <dbReference type="ARBA" id="ARBA00022692"/>
    </source>
</evidence>
<dbReference type="UniPathway" id="UPA00378"/>
<reference evidence="16 17" key="1">
    <citation type="submission" date="2018-11" db="EMBL/GenBank/DDBJ databases">
        <authorList>
            <consortium name="Pathogen Informatics"/>
        </authorList>
    </citation>
    <scope>NUCLEOTIDE SEQUENCE [LARGE SCALE GENOMIC DNA]</scope>
    <source>
        <strain evidence="16 17">NST_G2</strain>
    </source>
</reference>
<dbReference type="PANTHER" id="PTHR44395">
    <property type="match status" value="1"/>
</dbReference>
<evidence type="ECO:0000256" key="3">
    <source>
        <dbReference type="ARBA" id="ARBA00004922"/>
    </source>
</evidence>
<keyword evidence="6" id="KW-0808">Transferase</keyword>
<keyword evidence="7 14" id="KW-0812">Transmembrane</keyword>
<gene>
    <name evidence="16" type="ORF">SSLN_LOCUS12914</name>
</gene>
<evidence type="ECO:0000256" key="13">
    <source>
        <dbReference type="PROSITE-ProRule" id="PRU00339"/>
    </source>
</evidence>
<name>A0A3P7CMK5_SCHSO</name>
<comment type="similarity">
    <text evidence="4">Belongs to the TMTC family.</text>
</comment>
<dbReference type="GO" id="GO:0004169">
    <property type="term" value="F:dolichyl-phosphate-mannose-protein mannosyltransferase activity"/>
    <property type="evidence" value="ECO:0007669"/>
    <property type="project" value="UniProtKB-EC"/>
</dbReference>
<feature type="domain" description="DUF1736" evidence="15">
    <location>
        <begin position="275"/>
        <end position="346"/>
    </location>
</feature>
<feature type="transmembrane region" description="Helical" evidence="14">
    <location>
        <begin position="366"/>
        <end position="389"/>
    </location>
</feature>
<comment type="pathway">
    <text evidence="3">Protein modification; protein glycosylation.</text>
</comment>
<feature type="repeat" description="TPR" evidence="13">
    <location>
        <begin position="514"/>
        <end position="547"/>
    </location>
</feature>
<dbReference type="InterPro" id="IPR013618">
    <property type="entry name" value="TMTC_DUF1736"/>
</dbReference>
<dbReference type="OrthoDB" id="66906at2759"/>
<evidence type="ECO:0000256" key="4">
    <source>
        <dbReference type="ARBA" id="ARBA00007882"/>
    </source>
</evidence>
<dbReference type="SUPFAM" id="SSF48452">
    <property type="entry name" value="TPR-like"/>
    <property type="match status" value="1"/>
</dbReference>
<keyword evidence="10" id="KW-0256">Endoplasmic reticulum</keyword>
<feature type="transmembrane region" description="Helical" evidence="14">
    <location>
        <begin position="163"/>
        <end position="179"/>
    </location>
</feature>
<feature type="transmembrane region" description="Helical" evidence="14">
    <location>
        <begin position="395"/>
        <end position="415"/>
    </location>
</feature>
<evidence type="ECO:0000256" key="5">
    <source>
        <dbReference type="ARBA" id="ARBA00012839"/>
    </source>
</evidence>
<accession>A0A3P7CMK5</accession>
<feature type="transmembrane region" description="Helical" evidence="14">
    <location>
        <begin position="251"/>
        <end position="272"/>
    </location>
</feature>
<dbReference type="InterPro" id="IPR011990">
    <property type="entry name" value="TPR-like_helical_dom_sf"/>
</dbReference>
<feature type="transmembrane region" description="Helical" evidence="14">
    <location>
        <begin position="337"/>
        <end position="354"/>
    </location>
</feature>
<dbReference type="GO" id="GO:0005783">
    <property type="term" value="C:endoplasmic reticulum"/>
    <property type="evidence" value="ECO:0007669"/>
    <property type="project" value="UniProtKB-SubCell"/>
</dbReference>
<proteinExistence type="inferred from homology"/>
<comment type="subcellular location">
    <subcellularLocation>
        <location evidence="2">Endoplasmic reticulum</location>
    </subcellularLocation>
    <subcellularLocation>
        <location evidence="1">Membrane</location>
        <topology evidence="1">Multi-pass membrane protein</topology>
    </subcellularLocation>
</comment>
<evidence type="ECO:0000313" key="16">
    <source>
        <dbReference type="EMBL" id="VDL99299.1"/>
    </source>
</evidence>
<dbReference type="SMART" id="SM00028">
    <property type="entry name" value="TPR"/>
    <property type="match status" value="2"/>
</dbReference>
<protein>
    <recommendedName>
        <fullName evidence="5">dolichyl-phosphate-mannose--protein mannosyltransferase</fullName>
        <ecNumber evidence="5">2.4.1.109</ecNumber>
    </recommendedName>
</protein>
<dbReference type="Pfam" id="PF13181">
    <property type="entry name" value="TPR_8"/>
    <property type="match status" value="2"/>
</dbReference>
<dbReference type="STRING" id="70667.A0A3P7CMK5"/>
<dbReference type="EMBL" id="UYSU01037639">
    <property type="protein sequence ID" value="VDL99299.1"/>
    <property type="molecule type" value="Genomic_DNA"/>
</dbReference>